<evidence type="ECO:0000313" key="3">
    <source>
        <dbReference type="Proteomes" id="UP000011087"/>
    </source>
</evidence>
<accession>L1IPC5</accession>
<dbReference type="KEGG" id="gtt:GUITHDRAFT_116147"/>
<keyword evidence="3" id="KW-1185">Reference proteome</keyword>
<sequence>MQLLLRRVWAAGTSLHAGLSGLHPRVHSFITAAHASSRNHSFITAAHASSRNHSFTTAADTLFHDRASAYLKHACELLKIKAPTGNAYAVALALNDKDAEKELQLQKKDAEKQLQLQLQLLEKDHQIIVNYYKRRVAYITQRCRVCLPPWYLVEDLFRKAMDIIANSKDEEINSVQRDLPRKDLGLMMKRELSMTKEEIRFFSDVAHVFKKEVDFFDDASAEEGELMETKSILEKYRRKSEDDTVSEPKP</sequence>
<reference evidence="1 3" key="1">
    <citation type="journal article" date="2012" name="Nature">
        <title>Algal genomes reveal evolutionary mosaicism and the fate of nucleomorphs.</title>
        <authorList>
            <consortium name="DOE Joint Genome Institute"/>
            <person name="Curtis B.A."/>
            <person name="Tanifuji G."/>
            <person name="Burki F."/>
            <person name="Gruber A."/>
            <person name="Irimia M."/>
            <person name="Maruyama S."/>
            <person name="Arias M.C."/>
            <person name="Ball S.G."/>
            <person name="Gile G.H."/>
            <person name="Hirakawa Y."/>
            <person name="Hopkins J.F."/>
            <person name="Kuo A."/>
            <person name="Rensing S.A."/>
            <person name="Schmutz J."/>
            <person name="Symeonidi A."/>
            <person name="Elias M."/>
            <person name="Eveleigh R.J."/>
            <person name="Herman E.K."/>
            <person name="Klute M.J."/>
            <person name="Nakayama T."/>
            <person name="Obornik M."/>
            <person name="Reyes-Prieto A."/>
            <person name="Armbrust E.V."/>
            <person name="Aves S.J."/>
            <person name="Beiko R.G."/>
            <person name="Coutinho P."/>
            <person name="Dacks J.B."/>
            <person name="Durnford D.G."/>
            <person name="Fast N.M."/>
            <person name="Green B.R."/>
            <person name="Grisdale C.J."/>
            <person name="Hempel F."/>
            <person name="Henrissat B."/>
            <person name="Hoppner M.P."/>
            <person name="Ishida K."/>
            <person name="Kim E."/>
            <person name="Koreny L."/>
            <person name="Kroth P.G."/>
            <person name="Liu Y."/>
            <person name="Malik S.B."/>
            <person name="Maier U.G."/>
            <person name="McRose D."/>
            <person name="Mock T."/>
            <person name="Neilson J.A."/>
            <person name="Onodera N.T."/>
            <person name="Poole A.M."/>
            <person name="Pritham E.J."/>
            <person name="Richards T.A."/>
            <person name="Rocap G."/>
            <person name="Roy S.W."/>
            <person name="Sarai C."/>
            <person name="Schaack S."/>
            <person name="Shirato S."/>
            <person name="Slamovits C.H."/>
            <person name="Spencer D.F."/>
            <person name="Suzuki S."/>
            <person name="Worden A.Z."/>
            <person name="Zauner S."/>
            <person name="Barry K."/>
            <person name="Bell C."/>
            <person name="Bharti A.K."/>
            <person name="Crow J.A."/>
            <person name="Grimwood J."/>
            <person name="Kramer R."/>
            <person name="Lindquist E."/>
            <person name="Lucas S."/>
            <person name="Salamov A."/>
            <person name="McFadden G.I."/>
            <person name="Lane C.E."/>
            <person name="Keeling P.J."/>
            <person name="Gray M.W."/>
            <person name="Grigoriev I.V."/>
            <person name="Archibald J.M."/>
        </authorList>
    </citation>
    <scope>NUCLEOTIDE SEQUENCE</scope>
    <source>
        <strain evidence="1 3">CCMP2712</strain>
    </source>
</reference>
<dbReference type="PaxDb" id="55529-EKX37670"/>
<protein>
    <submittedName>
        <fullName evidence="1 2">Uncharacterized protein</fullName>
    </submittedName>
</protein>
<reference evidence="3" key="2">
    <citation type="submission" date="2012-11" db="EMBL/GenBank/DDBJ databases">
        <authorList>
            <person name="Kuo A."/>
            <person name="Curtis B.A."/>
            <person name="Tanifuji G."/>
            <person name="Burki F."/>
            <person name="Gruber A."/>
            <person name="Irimia M."/>
            <person name="Maruyama S."/>
            <person name="Arias M.C."/>
            <person name="Ball S.G."/>
            <person name="Gile G.H."/>
            <person name="Hirakawa Y."/>
            <person name="Hopkins J.F."/>
            <person name="Rensing S.A."/>
            <person name="Schmutz J."/>
            <person name="Symeonidi A."/>
            <person name="Elias M."/>
            <person name="Eveleigh R.J."/>
            <person name="Herman E.K."/>
            <person name="Klute M.J."/>
            <person name="Nakayama T."/>
            <person name="Obornik M."/>
            <person name="Reyes-Prieto A."/>
            <person name="Armbrust E.V."/>
            <person name="Aves S.J."/>
            <person name="Beiko R.G."/>
            <person name="Coutinho P."/>
            <person name="Dacks J.B."/>
            <person name="Durnford D.G."/>
            <person name="Fast N.M."/>
            <person name="Green B.R."/>
            <person name="Grisdale C."/>
            <person name="Hempe F."/>
            <person name="Henrissat B."/>
            <person name="Hoppner M.P."/>
            <person name="Ishida K.-I."/>
            <person name="Kim E."/>
            <person name="Koreny L."/>
            <person name="Kroth P.G."/>
            <person name="Liu Y."/>
            <person name="Malik S.-B."/>
            <person name="Maier U.G."/>
            <person name="McRose D."/>
            <person name="Mock T."/>
            <person name="Neilson J.A."/>
            <person name="Onodera N.T."/>
            <person name="Poole A.M."/>
            <person name="Pritham E.J."/>
            <person name="Richards T.A."/>
            <person name="Rocap G."/>
            <person name="Roy S.W."/>
            <person name="Sarai C."/>
            <person name="Schaack S."/>
            <person name="Shirato S."/>
            <person name="Slamovits C.H."/>
            <person name="Spencer D.F."/>
            <person name="Suzuki S."/>
            <person name="Worden A.Z."/>
            <person name="Zauner S."/>
            <person name="Barry K."/>
            <person name="Bell C."/>
            <person name="Bharti A.K."/>
            <person name="Crow J.A."/>
            <person name="Grimwood J."/>
            <person name="Kramer R."/>
            <person name="Lindquist E."/>
            <person name="Lucas S."/>
            <person name="Salamov A."/>
            <person name="McFadden G.I."/>
            <person name="Lane C.E."/>
            <person name="Keeling P.J."/>
            <person name="Gray M.W."/>
            <person name="Grigoriev I.V."/>
            <person name="Archibald J.M."/>
        </authorList>
    </citation>
    <scope>NUCLEOTIDE SEQUENCE</scope>
    <source>
        <strain evidence="3">CCMP2712</strain>
    </source>
</reference>
<dbReference type="EnsemblProtists" id="EKX37670">
    <property type="protein sequence ID" value="EKX37670"/>
    <property type="gene ID" value="GUITHDRAFT_116147"/>
</dbReference>
<dbReference type="RefSeq" id="XP_005824650.1">
    <property type="nucleotide sequence ID" value="XM_005824593.1"/>
</dbReference>
<dbReference type="AlphaFoldDB" id="L1IPC5"/>
<evidence type="ECO:0000313" key="2">
    <source>
        <dbReference type="EnsemblProtists" id="EKX37670"/>
    </source>
</evidence>
<dbReference type="HOGENOM" id="CLU_1063358_0_0_1"/>
<name>L1IPC5_GUITC</name>
<dbReference type="Proteomes" id="UP000011087">
    <property type="component" value="Unassembled WGS sequence"/>
</dbReference>
<dbReference type="EMBL" id="JH993056">
    <property type="protein sequence ID" value="EKX37670.1"/>
    <property type="molecule type" value="Genomic_DNA"/>
</dbReference>
<gene>
    <name evidence="1" type="ORF">GUITHDRAFT_116147</name>
</gene>
<organism evidence="1">
    <name type="scientific">Guillardia theta (strain CCMP2712)</name>
    <name type="common">Cryptophyte</name>
    <dbReference type="NCBI Taxonomy" id="905079"/>
    <lineage>
        <taxon>Eukaryota</taxon>
        <taxon>Cryptophyceae</taxon>
        <taxon>Pyrenomonadales</taxon>
        <taxon>Geminigeraceae</taxon>
        <taxon>Guillardia</taxon>
    </lineage>
</organism>
<reference evidence="2" key="3">
    <citation type="submission" date="2016-03" db="UniProtKB">
        <authorList>
            <consortium name="EnsemblProtists"/>
        </authorList>
    </citation>
    <scope>IDENTIFICATION</scope>
</reference>
<dbReference type="GeneID" id="17294434"/>
<evidence type="ECO:0000313" key="1">
    <source>
        <dbReference type="EMBL" id="EKX37670.1"/>
    </source>
</evidence>
<proteinExistence type="predicted"/>